<feature type="region of interest" description="Disordered" evidence="1">
    <location>
        <begin position="1"/>
        <end position="50"/>
    </location>
</feature>
<organism evidence="2 3">
    <name type="scientific">Clitoria ternatea</name>
    <name type="common">Butterfly pea</name>
    <dbReference type="NCBI Taxonomy" id="43366"/>
    <lineage>
        <taxon>Eukaryota</taxon>
        <taxon>Viridiplantae</taxon>
        <taxon>Streptophyta</taxon>
        <taxon>Embryophyta</taxon>
        <taxon>Tracheophyta</taxon>
        <taxon>Spermatophyta</taxon>
        <taxon>Magnoliopsida</taxon>
        <taxon>eudicotyledons</taxon>
        <taxon>Gunneridae</taxon>
        <taxon>Pentapetalae</taxon>
        <taxon>rosids</taxon>
        <taxon>fabids</taxon>
        <taxon>Fabales</taxon>
        <taxon>Fabaceae</taxon>
        <taxon>Papilionoideae</taxon>
        <taxon>50 kb inversion clade</taxon>
        <taxon>NPAAA clade</taxon>
        <taxon>indigoferoid/millettioid clade</taxon>
        <taxon>Phaseoleae</taxon>
        <taxon>Clitoria</taxon>
    </lineage>
</organism>
<dbReference type="AlphaFoldDB" id="A0AAN9EVJ0"/>
<evidence type="ECO:0000313" key="3">
    <source>
        <dbReference type="Proteomes" id="UP001359559"/>
    </source>
</evidence>
<proteinExistence type="predicted"/>
<evidence type="ECO:0000313" key="2">
    <source>
        <dbReference type="EMBL" id="KAK7264126.1"/>
    </source>
</evidence>
<gene>
    <name evidence="2" type="ORF">RJT34_31730</name>
</gene>
<protein>
    <submittedName>
        <fullName evidence="2">Uncharacterized protein</fullName>
    </submittedName>
</protein>
<name>A0AAN9EVJ0_CLITE</name>
<comment type="caution">
    <text evidence="2">The sequence shown here is derived from an EMBL/GenBank/DDBJ whole genome shotgun (WGS) entry which is preliminary data.</text>
</comment>
<accession>A0AAN9EVJ0</accession>
<evidence type="ECO:0000256" key="1">
    <source>
        <dbReference type="SAM" id="MobiDB-lite"/>
    </source>
</evidence>
<keyword evidence="3" id="KW-1185">Reference proteome</keyword>
<feature type="compositionally biased region" description="Polar residues" evidence="1">
    <location>
        <begin position="20"/>
        <end position="43"/>
    </location>
</feature>
<dbReference type="EMBL" id="JAYKXN010000008">
    <property type="protein sequence ID" value="KAK7264126.1"/>
    <property type="molecule type" value="Genomic_DNA"/>
</dbReference>
<reference evidence="2 3" key="1">
    <citation type="submission" date="2024-01" db="EMBL/GenBank/DDBJ databases">
        <title>The genomes of 5 underutilized Papilionoideae crops provide insights into root nodulation and disease resistance.</title>
        <authorList>
            <person name="Yuan L."/>
        </authorList>
    </citation>
    <scope>NUCLEOTIDE SEQUENCE [LARGE SCALE GENOMIC DNA]</scope>
    <source>
        <strain evidence="2">LY-2023</strain>
        <tissue evidence="2">Leaf</tissue>
    </source>
</reference>
<sequence>MKRGEKKGSPCPPPHAIVQQRHTTTVTSCQRASPHRATTNNCNPLVEHHREPLDPSITTVVAINDRKAFSTDIQNDETLGYRENNLNSALRTISEPAQYKMKPPCKFIVTNNGTGHSETGLR</sequence>
<dbReference type="Proteomes" id="UP001359559">
    <property type="component" value="Unassembled WGS sequence"/>
</dbReference>